<dbReference type="Proteomes" id="UP000636891">
    <property type="component" value="Unassembled WGS sequence"/>
</dbReference>
<dbReference type="EMBL" id="JACOOK010000001">
    <property type="protein sequence ID" value="MBC5615813.1"/>
    <property type="molecule type" value="Genomic_DNA"/>
</dbReference>
<evidence type="ECO:0000313" key="4">
    <source>
        <dbReference type="EMBL" id="MBC5615813.1"/>
    </source>
</evidence>
<dbReference type="Gene3D" id="3.40.50.1820">
    <property type="entry name" value="alpha/beta hydrolase"/>
    <property type="match status" value="1"/>
</dbReference>
<feature type="chain" id="PRO_5047014123" evidence="2">
    <location>
        <begin position="21"/>
        <end position="288"/>
    </location>
</feature>
<evidence type="ECO:0000256" key="2">
    <source>
        <dbReference type="SAM" id="SignalP"/>
    </source>
</evidence>
<evidence type="ECO:0000313" key="5">
    <source>
        <dbReference type="Proteomes" id="UP000636891"/>
    </source>
</evidence>
<proteinExistence type="predicted"/>
<dbReference type="GO" id="GO:0016787">
    <property type="term" value="F:hydrolase activity"/>
    <property type="evidence" value="ECO:0007669"/>
    <property type="project" value="UniProtKB-KW"/>
</dbReference>
<dbReference type="PANTHER" id="PTHR48081:SF6">
    <property type="entry name" value="PEPTIDASE S9 PROLYL OLIGOPEPTIDASE CATALYTIC DOMAIN-CONTAINING PROTEIN"/>
    <property type="match status" value="1"/>
</dbReference>
<evidence type="ECO:0000256" key="1">
    <source>
        <dbReference type="ARBA" id="ARBA00022801"/>
    </source>
</evidence>
<reference evidence="4 5" key="1">
    <citation type="submission" date="2020-08" db="EMBL/GenBank/DDBJ databases">
        <title>Genome public.</title>
        <authorList>
            <person name="Liu C."/>
            <person name="Sun Q."/>
        </authorList>
    </citation>
    <scope>NUCLEOTIDE SEQUENCE [LARGE SCALE GENOMIC DNA]</scope>
    <source>
        <strain evidence="4 5">New-7</strain>
    </source>
</reference>
<feature type="domain" description="Alpha/beta hydrolase fold-3" evidence="3">
    <location>
        <begin position="79"/>
        <end position="263"/>
    </location>
</feature>
<name>A0ABR7CJI6_9BACT</name>
<evidence type="ECO:0000259" key="3">
    <source>
        <dbReference type="Pfam" id="PF07859"/>
    </source>
</evidence>
<dbReference type="InterPro" id="IPR013094">
    <property type="entry name" value="AB_hydrolase_3"/>
</dbReference>
<feature type="signal peptide" evidence="2">
    <location>
        <begin position="1"/>
        <end position="20"/>
    </location>
</feature>
<dbReference type="InterPro" id="IPR029058">
    <property type="entry name" value="AB_hydrolase_fold"/>
</dbReference>
<dbReference type="InterPro" id="IPR050300">
    <property type="entry name" value="GDXG_lipolytic_enzyme"/>
</dbReference>
<dbReference type="RefSeq" id="WP_055201748.1">
    <property type="nucleotide sequence ID" value="NZ_JACOOK010000001.1"/>
</dbReference>
<protein>
    <submittedName>
        <fullName evidence="4">Alpha/beta hydrolase</fullName>
    </submittedName>
</protein>
<organism evidence="4 5">
    <name type="scientific">Alistipes hominis</name>
    <dbReference type="NCBI Taxonomy" id="2763015"/>
    <lineage>
        <taxon>Bacteria</taxon>
        <taxon>Pseudomonadati</taxon>
        <taxon>Bacteroidota</taxon>
        <taxon>Bacteroidia</taxon>
        <taxon>Bacteroidales</taxon>
        <taxon>Rikenellaceae</taxon>
        <taxon>Alistipes</taxon>
    </lineage>
</organism>
<gene>
    <name evidence="4" type="ORF">H8S08_02090</name>
</gene>
<accession>A0ABR7CJI6</accession>
<sequence length="288" mass="31122">MKKQLLTAVGALLCAPGGFAQTPQALPLYPDGAVESNGFSAADVRLTATNLDKCAEADYFVFPADPAQATGQAVVICPGGGYISLAYGHEGLDVAEWMNEHGITAVVLRYRMPNGHPEIPLKDAQTALKLVRQKAADWHVDPNRVGIMGFSAGGHLAATAATHFTGPEDRPDFSILIYPVISMDSITHQGSKDNLLGTNAPAELAERYSNEKQVTDQTPRAFIALSDDDNGVPPANSIGYYSALKKHNVPAELHVYPSGGHGWGWRDSFEYHDELRASLGRWLEEIRK</sequence>
<comment type="caution">
    <text evidence="4">The sequence shown here is derived from an EMBL/GenBank/DDBJ whole genome shotgun (WGS) entry which is preliminary data.</text>
</comment>
<dbReference type="SUPFAM" id="SSF53474">
    <property type="entry name" value="alpha/beta-Hydrolases"/>
    <property type="match status" value="1"/>
</dbReference>
<keyword evidence="5" id="KW-1185">Reference proteome</keyword>
<dbReference type="Pfam" id="PF07859">
    <property type="entry name" value="Abhydrolase_3"/>
    <property type="match status" value="1"/>
</dbReference>
<keyword evidence="2" id="KW-0732">Signal</keyword>
<dbReference type="PANTHER" id="PTHR48081">
    <property type="entry name" value="AB HYDROLASE SUPERFAMILY PROTEIN C4A8.06C"/>
    <property type="match status" value="1"/>
</dbReference>
<keyword evidence="1 4" id="KW-0378">Hydrolase</keyword>